<comment type="caution">
    <text evidence="4">The sequence shown here is derived from an EMBL/GenBank/DDBJ whole genome shotgun (WGS) entry which is preliminary data.</text>
</comment>
<dbReference type="Pfam" id="PF18962">
    <property type="entry name" value="Por_Secre_tail"/>
    <property type="match status" value="1"/>
</dbReference>
<feature type="domain" description="YDG" evidence="1">
    <location>
        <begin position="760"/>
        <end position="833"/>
    </location>
</feature>
<sequence>MKKLYSFGKVALTNMLQQSLHRKQLIGAKTFETSGGGFHFCQPSLLPKICFVVLLLAGMSFGQSSKVAAQTLVANDKDNYCPTESITVTVTTDKNGNAVFTLGVYDGNSATATLLQPLGQIQMNGRIGDRASTTVTLDSRSVGVGRYIGSIANQGNQIDRFSTIPFSVGMASSPTITTVDSKPLSITYGEVNPTFSVTPPTGMSVRWYNVSTGGTALASTSTYTPTVVAVGSYTYYAEFVSGSNCPSYTRTPVTLTINRKALSISGLAAVSREYNGTTTATLTGTPSLVGRVGNDDVTLVSTTVSAAFVNKNIGVNKPVTVTGYSLGGTAAVNYTLTQLSTLTATISAKTLTIATPVANGKVYDGTTAATIAGTLTGVISPDVVTWSNVGTFATANAGNGIVVTSTGGLSGADMANYTLTIPNGLTANISRRSLVVTAVGQNKVYDGTTSATVTLSSDKLGADDVVPAYTSAVFVDKNVGARSINVSGISISGTSINNYTLSNTAATTSANITQKVLVVSATGQNKVYDGNTAAVVTLSSDKLAADNVVPAYSSAVFALKNVGTRSIAVSGISISGTDAGNYSFNTTATASASITQRALVISATGQNKVYDGTTAATVTLSSNKVSTDDVASVYTTATFVEKNIGTRAINVTGISITGADIANYTYNTTATASANITQRALVVSATGQDKVYDGTTAATVLLNTNKLTNDIVNPAYATATFGTKNVAANKTVSVSGITLSGADALNYSFNTTATVFANITQRTLNVTATSQDKIYDGNANAPVTLTTNKISGDVVTALYGSATFADKNVGTNKLVTVEDVRLEGTDAVNYILSNIIASPSAAIAPLEITGTFTASNKEWDGNTNATVTSRKLVGAINGDVVSLTGGLAKFESSQVGTWPVTLSGYGMSGSDAGNYSLASVAPTSATITEQILPVSLISFEGKQKASSIELSWSTAAEKDNDYFQIERSLDGKTFTSVGRVKGNGNSNVLRNYNFSDVSASTGVNYYRLKQADFDGKFEYSKVIAVKADSKAGAQLSLEVYPNPTAGKIYVTSSQVSGAATVTVFYSNGKVVLQQNVQVEVGQSLALDFASYSPGVYYLQVQTASGKVTSRVVKQ</sequence>
<dbReference type="AlphaFoldDB" id="A0A5B6TKL6"/>
<gene>
    <name evidence="4" type="ORF">FOA19_04630</name>
</gene>
<feature type="domain" description="Ig-like" evidence="3">
    <location>
        <begin position="174"/>
        <end position="258"/>
    </location>
</feature>
<dbReference type="RefSeq" id="WP_149089599.1">
    <property type="nucleotide sequence ID" value="NZ_VKKY01000001.1"/>
</dbReference>
<feature type="domain" description="YDG" evidence="1">
    <location>
        <begin position="259"/>
        <end position="340"/>
    </location>
</feature>
<organism evidence="4 5">
    <name type="scientific">Rufibacter hautae</name>
    <dbReference type="NCBI Taxonomy" id="2595005"/>
    <lineage>
        <taxon>Bacteria</taxon>
        <taxon>Pseudomonadati</taxon>
        <taxon>Bacteroidota</taxon>
        <taxon>Cytophagia</taxon>
        <taxon>Cytophagales</taxon>
        <taxon>Hymenobacteraceae</taxon>
        <taxon>Rufibacter</taxon>
    </lineage>
</organism>
<evidence type="ECO:0000313" key="4">
    <source>
        <dbReference type="EMBL" id="KAA3439959.1"/>
    </source>
</evidence>
<accession>A0A5B6TKL6</accession>
<dbReference type="NCBIfam" id="TIGR04183">
    <property type="entry name" value="Por_Secre_tail"/>
    <property type="match status" value="1"/>
</dbReference>
<feature type="domain" description="Secretion system C-terminal sorting" evidence="2">
    <location>
        <begin position="1039"/>
        <end position="1112"/>
    </location>
</feature>
<feature type="domain" description="YDG" evidence="1">
    <location>
        <begin position="513"/>
        <end position="588"/>
    </location>
</feature>
<feature type="domain" description="YDG" evidence="1">
    <location>
        <begin position="677"/>
        <end position="753"/>
    </location>
</feature>
<feature type="domain" description="YDG" evidence="1">
    <location>
        <begin position="433"/>
        <end position="505"/>
    </location>
</feature>
<evidence type="ECO:0000259" key="2">
    <source>
        <dbReference type="Pfam" id="PF18962"/>
    </source>
</evidence>
<evidence type="ECO:0000259" key="1">
    <source>
        <dbReference type="Pfam" id="PF18657"/>
    </source>
</evidence>
<evidence type="ECO:0000313" key="5">
    <source>
        <dbReference type="Proteomes" id="UP000324133"/>
    </source>
</evidence>
<dbReference type="OrthoDB" id="621707at2"/>
<reference evidence="4 5" key="1">
    <citation type="submission" date="2019-07" db="EMBL/GenBank/DDBJ databases">
        <title>Rufibacter sp. nov., isolated from lake sediment.</title>
        <authorList>
            <person name="Qu J.-H."/>
        </authorList>
    </citation>
    <scope>NUCLEOTIDE SEQUENCE [LARGE SCALE GENOMIC DNA]</scope>
    <source>
        <strain evidence="4 5">NBS58-1</strain>
    </source>
</reference>
<dbReference type="EMBL" id="VKKY01000001">
    <property type="protein sequence ID" value="KAA3439959.1"/>
    <property type="molecule type" value="Genomic_DNA"/>
</dbReference>
<feature type="domain" description="YDG" evidence="1">
    <location>
        <begin position="845"/>
        <end position="919"/>
    </location>
</feature>
<dbReference type="InterPro" id="IPR026444">
    <property type="entry name" value="Secre_tail"/>
</dbReference>
<dbReference type="InterPro" id="IPR044023">
    <property type="entry name" value="Ig_7"/>
</dbReference>
<dbReference type="Pfam" id="PF19081">
    <property type="entry name" value="Ig_7"/>
    <property type="match status" value="1"/>
</dbReference>
<name>A0A5B6TKL6_9BACT</name>
<keyword evidence="5" id="KW-1185">Reference proteome</keyword>
<dbReference type="InterPro" id="IPR041248">
    <property type="entry name" value="YDG"/>
</dbReference>
<dbReference type="Pfam" id="PF18657">
    <property type="entry name" value="YDG"/>
    <property type="match status" value="8"/>
</dbReference>
<feature type="domain" description="YDG" evidence="1">
    <location>
        <begin position="595"/>
        <end position="670"/>
    </location>
</feature>
<feature type="domain" description="YDG" evidence="1">
    <location>
        <begin position="348"/>
        <end position="420"/>
    </location>
</feature>
<protein>
    <submittedName>
        <fullName evidence="4">T9SS type A sorting domain-containing protein</fullName>
    </submittedName>
</protein>
<proteinExistence type="predicted"/>
<dbReference type="Proteomes" id="UP000324133">
    <property type="component" value="Unassembled WGS sequence"/>
</dbReference>
<evidence type="ECO:0000259" key="3">
    <source>
        <dbReference type="Pfam" id="PF19081"/>
    </source>
</evidence>